<comment type="catalytic activity">
    <reaction evidence="1 5">
        <text>[protein]-peptidylproline (omega=180) = [protein]-peptidylproline (omega=0)</text>
        <dbReference type="Rhea" id="RHEA:16237"/>
        <dbReference type="Rhea" id="RHEA-COMP:10747"/>
        <dbReference type="Rhea" id="RHEA-COMP:10748"/>
        <dbReference type="ChEBI" id="CHEBI:83833"/>
        <dbReference type="ChEBI" id="CHEBI:83834"/>
        <dbReference type="EC" id="5.2.1.8"/>
    </reaction>
</comment>
<dbReference type="Pfam" id="PF00160">
    <property type="entry name" value="Pro_isomerase"/>
    <property type="match status" value="1"/>
</dbReference>
<dbReference type="InterPro" id="IPR020892">
    <property type="entry name" value="Cyclophilin-type_PPIase_CS"/>
</dbReference>
<dbReference type="GO" id="GO:0006457">
    <property type="term" value="P:protein folding"/>
    <property type="evidence" value="ECO:0007669"/>
    <property type="project" value="InterPro"/>
</dbReference>
<reference evidence="8" key="1">
    <citation type="submission" date="2018-06" db="EMBL/GenBank/DDBJ databases">
        <title>Genome assembly of Danube salmon.</title>
        <authorList>
            <person name="Macqueen D.J."/>
            <person name="Gundappa M.K."/>
        </authorList>
    </citation>
    <scope>NUCLEOTIDE SEQUENCE [LARGE SCALE GENOMIC DNA]</scope>
</reference>
<dbReference type="InterPro" id="IPR002130">
    <property type="entry name" value="Cyclophilin-type_PPIase_dom"/>
</dbReference>
<dbReference type="InterPro" id="IPR029000">
    <property type="entry name" value="Cyclophilin-like_dom_sf"/>
</dbReference>
<dbReference type="Proteomes" id="UP000314982">
    <property type="component" value="Unassembled WGS sequence"/>
</dbReference>
<sequence>MFTTSSFCVAVGVLETSCVHTPPSSELHVDNYAKMLQMKNRIKYCSLAVAATRLFSSGPVKNPVVYFDIAADNEPLGRIIIELNAAAVPKTAENFRALCTGEHGFGYKGSVFHRVIPEFMCQGGDFTHHNGTGGKSIYGTKFKDENFKLKHTGPGILSMANSGANTNGSQFFICTVKTEWLNDKHVVFGQVKEGMEVVFKMESFGCHDGGVVKKIAITDCGEIK</sequence>
<name>A0A4W5RTU6_9TELE</name>
<comment type="function">
    <text evidence="2 5">PPIases accelerate the folding of proteins. It catalyzes the cis-trans isomerization of proline imidic peptide bonds in oligopeptides.</text>
</comment>
<keyword evidence="4 5" id="KW-0413">Isomerase</keyword>
<dbReference type="GeneTree" id="ENSGT00940000166790"/>
<reference evidence="7" key="3">
    <citation type="submission" date="2025-09" db="UniProtKB">
        <authorList>
            <consortium name="Ensembl"/>
        </authorList>
    </citation>
    <scope>IDENTIFICATION</scope>
</reference>
<evidence type="ECO:0000256" key="2">
    <source>
        <dbReference type="ARBA" id="ARBA00002388"/>
    </source>
</evidence>
<evidence type="ECO:0000256" key="5">
    <source>
        <dbReference type="RuleBase" id="RU363019"/>
    </source>
</evidence>
<accession>A0A4W5RTU6</accession>
<dbReference type="PANTHER" id="PTHR11071:SF579">
    <property type="entry name" value="PEPTIDYL-PROLYL CIS-TRANS ISOMERASE"/>
    <property type="match status" value="1"/>
</dbReference>
<proteinExistence type="inferred from homology"/>
<dbReference type="Gene3D" id="2.40.100.10">
    <property type="entry name" value="Cyclophilin-like"/>
    <property type="match status" value="1"/>
</dbReference>
<dbReference type="PROSITE" id="PS50072">
    <property type="entry name" value="CSA_PPIASE_2"/>
    <property type="match status" value="1"/>
</dbReference>
<evidence type="ECO:0000313" key="8">
    <source>
        <dbReference type="Proteomes" id="UP000314982"/>
    </source>
</evidence>
<evidence type="ECO:0000259" key="6">
    <source>
        <dbReference type="PROSITE" id="PS50072"/>
    </source>
</evidence>
<keyword evidence="3 5" id="KW-0697">Rotamase</keyword>
<keyword evidence="8" id="KW-1185">Reference proteome</keyword>
<dbReference type="PROSITE" id="PS00170">
    <property type="entry name" value="CSA_PPIASE_1"/>
    <property type="match status" value="1"/>
</dbReference>
<comment type="similarity">
    <text evidence="5">Belongs to the cyclophilin-type PPIase family.</text>
</comment>
<dbReference type="STRING" id="62062.ENSHHUP00000089528"/>
<dbReference type="FunFam" id="2.40.100.10:FF:000013">
    <property type="entry name" value="Peptidyl-prolyl cis-trans isomerase"/>
    <property type="match status" value="1"/>
</dbReference>
<dbReference type="PRINTS" id="PR00153">
    <property type="entry name" value="CSAPPISMRASE"/>
</dbReference>
<dbReference type="SUPFAM" id="SSF50891">
    <property type="entry name" value="Cyclophilin-like"/>
    <property type="match status" value="1"/>
</dbReference>
<protein>
    <recommendedName>
        <fullName evidence="5">Peptidyl-prolyl cis-trans isomerase</fullName>
        <shortName evidence="5">PPIase</shortName>
        <ecNumber evidence="5">5.2.1.8</ecNumber>
    </recommendedName>
</protein>
<evidence type="ECO:0000313" key="7">
    <source>
        <dbReference type="Ensembl" id="ENSHHUP00000089528.1"/>
    </source>
</evidence>
<evidence type="ECO:0000256" key="3">
    <source>
        <dbReference type="ARBA" id="ARBA00023110"/>
    </source>
</evidence>
<reference evidence="7" key="2">
    <citation type="submission" date="2025-08" db="UniProtKB">
        <authorList>
            <consortium name="Ensembl"/>
        </authorList>
    </citation>
    <scope>IDENTIFICATION</scope>
</reference>
<dbReference type="EC" id="5.2.1.8" evidence="5"/>
<evidence type="ECO:0000256" key="1">
    <source>
        <dbReference type="ARBA" id="ARBA00000971"/>
    </source>
</evidence>
<dbReference type="Ensembl" id="ENSHHUT00000092306.1">
    <property type="protein sequence ID" value="ENSHHUP00000089528.1"/>
    <property type="gene ID" value="ENSHHUG00000051660.1"/>
</dbReference>
<dbReference type="GO" id="GO:0005739">
    <property type="term" value="C:mitochondrion"/>
    <property type="evidence" value="ECO:0007669"/>
    <property type="project" value="TreeGrafter"/>
</dbReference>
<dbReference type="AlphaFoldDB" id="A0A4W5RTU6"/>
<evidence type="ECO:0000256" key="4">
    <source>
        <dbReference type="ARBA" id="ARBA00023235"/>
    </source>
</evidence>
<dbReference type="GO" id="GO:0003755">
    <property type="term" value="F:peptidyl-prolyl cis-trans isomerase activity"/>
    <property type="evidence" value="ECO:0007669"/>
    <property type="project" value="UniProtKB-UniRule"/>
</dbReference>
<feature type="domain" description="PPIase cyclophilin-type" evidence="6">
    <location>
        <begin position="66"/>
        <end position="222"/>
    </location>
</feature>
<organism evidence="7 8">
    <name type="scientific">Hucho hucho</name>
    <name type="common">huchen</name>
    <dbReference type="NCBI Taxonomy" id="62062"/>
    <lineage>
        <taxon>Eukaryota</taxon>
        <taxon>Metazoa</taxon>
        <taxon>Chordata</taxon>
        <taxon>Craniata</taxon>
        <taxon>Vertebrata</taxon>
        <taxon>Euteleostomi</taxon>
        <taxon>Actinopterygii</taxon>
        <taxon>Neopterygii</taxon>
        <taxon>Teleostei</taxon>
        <taxon>Protacanthopterygii</taxon>
        <taxon>Salmoniformes</taxon>
        <taxon>Salmonidae</taxon>
        <taxon>Salmoninae</taxon>
        <taxon>Hucho</taxon>
    </lineage>
</organism>
<dbReference type="GO" id="GO:0016018">
    <property type="term" value="F:cyclosporin A binding"/>
    <property type="evidence" value="ECO:0007669"/>
    <property type="project" value="TreeGrafter"/>
</dbReference>
<dbReference type="CDD" id="cd01926">
    <property type="entry name" value="cyclophilin_ABH_like"/>
    <property type="match status" value="1"/>
</dbReference>
<dbReference type="PANTHER" id="PTHR11071">
    <property type="entry name" value="PEPTIDYL-PROLYL CIS-TRANS ISOMERASE"/>
    <property type="match status" value="1"/>
</dbReference>